<proteinExistence type="predicted"/>
<name>A0A7R7FTG3_9BACT</name>
<protein>
    <submittedName>
        <fullName evidence="1">Uncharacterized protein</fullName>
    </submittedName>
</protein>
<organism evidence="1 2">
    <name type="scientific">Citrifermentans bremense</name>
    <dbReference type="NCBI Taxonomy" id="60035"/>
    <lineage>
        <taxon>Bacteria</taxon>
        <taxon>Pseudomonadati</taxon>
        <taxon>Thermodesulfobacteriota</taxon>
        <taxon>Desulfuromonadia</taxon>
        <taxon>Geobacterales</taxon>
        <taxon>Geobacteraceae</taxon>
        <taxon>Citrifermentans</taxon>
    </lineage>
</organism>
<evidence type="ECO:0000313" key="1">
    <source>
        <dbReference type="EMBL" id="BCO11377.1"/>
    </source>
</evidence>
<reference evidence="1 2" key="1">
    <citation type="submission" date="2020-06" db="EMBL/GenBank/DDBJ databases">
        <title>Interaction of electrochemicaly active bacteria, Geobacter bremensis R4 on different carbon anode.</title>
        <authorList>
            <person name="Meng L."/>
            <person name="Yoshida N."/>
        </authorList>
    </citation>
    <scope>NUCLEOTIDE SEQUENCE [LARGE SCALE GENOMIC DNA]</scope>
    <source>
        <strain evidence="1 2">R4</strain>
    </source>
</reference>
<gene>
    <name evidence="1" type="ORF">GEOBRER4_n1992</name>
</gene>
<sequence>MVFSELNNLILSFSDIIITKMIFRNNCYLSPTNYFFHMR</sequence>
<keyword evidence="2" id="KW-1185">Reference proteome</keyword>
<dbReference type="AlphaFoldDB" id="A0A7R7FTG3"/>
<dbReference type="EMBL" id="AP023213">
    <property type="protein sequence ID" value="BCO11377.1"/>
    <property type="molecule type" value="Genomic_DNA"/>
</dbReference>
<accession>A0A7R7FTG3</accession>
<dbReference type="Proteomes" id="UP000515472">
    <property type="component" value="Chromosome"/>
</dbReference>
<evidence type="ECO:0000313" key="2">
    <source>
        <dbReference type="Proteomes" id="UP000515472"/>
    </source>
</evidence>